<evidence type="ECO:0000313" key="4">
    <source>
        <dbReference type="Proteomes" id="UP000235672"/>
    </source>
</evidence>
<dbReference type="InterPro" id="IPR045518">
    <property type="entry name" value="2EXR"/>
</dbReference>
<dbReference type="Proteomes" id="UP000235672">
    <property type="component" value="Unassembled WGS sequence"/>
</dbReference>
<evidence type="ECO:0000256" key="1">
    <source>
        <dbReference type="SAM" id="MobiDB-lite"/>
    </source>
</evidence>
<feature type="region of interest" description="Disordered" evidence="1">
    <location>
        <begin position="1"/>
        <end position="41"/>
    </location>
</feature>
<evidence type="ECO:0000259" key="2">
    <source>
        <dbReference type="Pfam" id="PF20150"/>
    </source>
</evidence>
<dbReference type="Pfam" id="PF20150">
    <property type="entry name" value="2EXR"/>
    <property type="match status" value="1"/>
</dbReference>
<feature type="domain" description="2EXR" evidence="2">
    <location>
        <begin position="68"/>
        <end position="150"/>
    </location>
</feature>
<dbReference type="PANTHER" id="PTHR35910">
    <property type="entry name" value="2EXR DOMAIN-CONTAINING PROTEIN"/>
    <property type="match status" value="1"/>
</dbReference>
<dbReference type="EMBL" id="KZ613485">
    <property type="protein sequence ID" value="PMD20258.1"/>
    <property type="molecule type" value="Genomic_DNA"/>
</dbReference>
<dbReference type="PANTHER" id="PTHR35910:SF1">
    <property type="entry name" value="2EXR DOMAIN-CONTAINING PROTEIN"/>
    <property type="match status" value="1"/>
</dbReference>
<evidence type="ECO:0000313" key="3">
    <source>
        <dbReference type="EMBL" id="PMD20258.1"/>
    </source>
</evidence>
<dbReference type="OrthoDB" id="3513892at2759"/>
<protein>
    <recommendedName>
        <fullName evidence="2">2EXR domain-containing protein</fullName>
    </recommendedName>
</protein>
<name>A0A2J6Q1V5_9HELO</name>
<keyword evidence="4" id="KW-1185">Reference proteome</keyword>
<proteinExistence type="predicted"/>
<sequence length="302" mass="34801">MTESNSRASAFDDGSCGSDSSETSETSSQASEQSEPPNLEDVNSTLRNCALEGDLSLLEVEKSHLSSFHLFPTLPLELRTKIWQSSLPTSRLVEIRYLNMPCHFPMPRLPTALLHVSQEAREVALKRYRPLYRMSSPLPLIYIDPNIDMLFVNEHIQRLDEVLSELDDEVLRSLREIALESMMMFVFPNIAGKIFPCLLRLKGLERITITLPPTEPDQEGGYALLFELLKIPIAEWPETVERRDERLFTRRALDHCRDKGTLDDPRWLRTGFNNIKQAVEERFRANPDRKLPQVDLRGVRRR</sequence>
<feature type="compositionally biased region" description="Low complexity" evidence="1">
    <location>
        <begin position="8"/>
        <end position="34"/>
    </location>
</feature>
<gene>
    <name evidence="3" type="ORF">NA56DRAFT_175876</name>
</gene>
<organism evidence="3 4">
    <name type="scientific">Hyaloscypha hepaticicola</name>
    <dbReference type="NCBI Taxonomy" id="2082293"/>
    <lineage>
        <taxon>Eukaryota</taxon>
        <taxon>Fungi</taxon>
        <taxon>Dikarya</taxon>
        <taxon>Ascomycota</taxon>
        <taxon>Pezizomycotina</taxon>
        <taxon>Leotiomycetes</taxon>
        <taxon>Helotiales</taxon>
        <taxon>Hyaloscyphaceae</taxon>
        <taxon>Hyaloscypha</taxon>
    </lineage>
</organism>
<accession>A0A2J6Q1V5</accession>
<dbReference type="AlphaFoldDB" id="A0A2J6Q1V5"/>
<reference evidence="3 4" key="1">
    <citation type="submission" date="2016-05" db="EMBL/GenBank/DDBJ databases">
        <title>A degradative enzymes factory behind the ericoid mycorrhizal symbiosis.</title>
        <authorList>
            <consortium name="DOE Joint Genome Institute"/>
            <person name="Martino E."/>
            <person name="Morin E."/>
            <person name="Grelet G."/>
            <person name="Kuo A."/>
            <person name="Kohler A."/>
            <person name="Daghino S."/>
            <person name="Barry K."/>
            <person name="Choi C."/>
            <person name="Cichocki N."/>
            <person name="Clum A."/>
            <person name="Copeland A."/>
            <person name="Hainaut M."/>
            <person name="Haridas S."/>
            <person name="Labutti K."/>
            <person name="Lindquist E."/>
            <person name="Lipzen A."/>
            <person name="Khouja H.-R."/>
            <person name="Murat C."/>
            <person name="Ohm R."/>
            <person name="Olson A."/>
            <person name="Spatafora J."/>
            <person name="Veneault-Fourrey C."/>
            <person name="Henrissat B."/>
            <person name="Grigoriev I."/>
            <person name="Martin F."/>
            <person name="Perotto S."/>
        </authorList>
    </citation>
    <scope>NUCLEOTIDE SEQUENCE [LARGE SCALE GENOMIC DNA]</scope>
    <source>
        <strain evidence="3 4">UAMH 7357</strain>
    </source>
</reference>